<dbReference type="NCBIfam" id="TIGR01498">
    <property type="entry name" value="folK"/>
    <property type="match status" value="1"/>
</dbReference>
<dbReference type="GO" id="GO:0005524">
    <property type="term" value="F:ATP binding"/>
    <property type="evidence" value="ECO:0007669"/>
    <property type="project" value="UniProtKB-KW"/>
</dbReference>
<evidence type="ECO:0000256" key="9">
    <source>
        <dbReference type="ARBA" id="ARBA00022909"/>
    </source>
</evidence>
<keyword evidence="6" id="KW-0547">Nucleotide-binding</keyword>
<evidence type="ECO:0000256" key="12">
    <source>
        <dbReference type="ARBA" id="ARBA00033413"/>
    </source>
</evidence>
<gene>
    <name evidence="14" type="primary">folK</name>
    <name evidence="14" type="ORF">MKI79_03590</name>
</gene>
<dbReference type="EMBL" id="JAKUML010000004">
    <property type="protein sequence ID" value="MCJ8146000.1"/>
    <property type="molecule type" value="Genomic_DNA"/>
</dbReference>
<evidence type="ECO:0000313" key="15">
    <source>
        <dbReference type="Proteomes" id="UP001139701"/>
    </source>
</evidence>
<accession>A0A9X1WYV2</accession>
<keyword evidence="7" id="KW-0418">Kinase</keyword>
<evidence type="ECO:0000256" key="5">
    <source>
        <dbReference type="ARBA" id="ARBA00022679"/>
    </source>
</evidence>
<comment type="pathway">
    <text evidence="1">Cofactor biosynthesis; tetrahydrofolate biosynthesis; 2-amino-4-hydroxy-6-hydroxymethyl-7,8-dihydropteridine diphosphate from 7,8-dihydroneopterin triphosphate: step 4/4.</text>
</comment>
<proteinExistence type="inferred from homology"/>
<name>A0A9X1WYV2_9GAMM</name>
<evidence type="ECO:0000256" key="10">
    <source>
        <dbReference type="ARBA" id="ARBA00029409"/>
    </source>
</evidence>
<dbReference type="PROSITE" id="PS00794">
    <property type="entry name" value="HPPK"/>
    <property type="match status" value="1"/>
</dbReference>
<evidence type="ECO:0000256" key="8">
    <source>
        <dbReference type="ARBA" id="ARBA00022840"/>
    </source>
</evidence>
<dbReference type="PANTHER" id="PTHR43071:SF1">
    <property type="entry name" value="2-AMINO-4-HYDROXY-6-HYDROXYMETHYLDIHYDROPTERIDINE PYROPHOSPHOKINASE"/>
    <property type="match status" value="1"/>
</dbReference>
<dbReference type="InterPro" id="IPR035907">
    <property type="entry name" value="Hppk_sf"/>
</dbReference>
<dbReference type="InterPro" id="IPR000550">
    <property type="entry name" value="Hppk"/>
</dbReference>
<evidence type="ECO:0000256" key="4">
    <source>
        <dbReference type="ARBA" id="ARBA00016218"/>
    </source>
</evidence>
<dbReference type="PANTHER" id="PTHR43071">
    <property type="entry name" value="2-AMINO-4-HYDROXY-6-HYDROXYMETHYLDIHYDROPTERIDINE PYROPHOSPHOKINASE"/>
    <property type="match status" value="1"/>
</dbReference>
<comment type="caution">
    <text evidence="14">The sequence shown here is derived from an EMBL/GenBank/DDBJ whole genome shotgun (WGS) entry which is preliminary data.</text>
</comment>
<dbReference type="GO" id="GO:0046656">
    <property type="term" value="P:folic acid biosynthetic process"/>
    <property type="evidence" value="ECO:0007669"/>
    <property type="project" value="UniProtKB-KW"/>
</dbReference>
<comment type="similarity">
    <text evidence="2">Belongs to the HPPK family.</text>
</comment>
<reference evidence="14" key="1">
    <citation type="submission" date="2022-02" db="EMBL/GenBank/DDBJ databases">
        <title>Acinetobacter A3.8 sp. nov., isolated from Sediment (Zhairuo Island).</title>
        <authorList>
            <person name="Zheng K."/>
        </authorList>
    </citation>
    <scope>NUCLEOTIDE SEQUENCE</scope>
    <source>
        <strain evidence="14">A3.8</strain>
    </source>
</reference>
<feature type="domain" description="7,8-dihydro-6-hydroxymethylpterin-pyrophosphokinase" evidence="13">
    <location>
        <begin position="97"/>
        <end position="108"/>
    </location>
</feature>
<evidence type="ECO:0000313" key="14">
    <source>
        <dbReference type="EMBL" id="MCJ8146000.1"/>
    </source>
</evidence>
<keyword evidence="5 14" id="KW-0808">Transferase</keyword>
<dbReference type="AlphaFoldDB" id="A0A9X1WYV2"/>
<dbReference type="EC" id="2.7.6.3" evidence="3"/>
<dbReference type="GO" id="GO:0003848">
    <property type="term" value="F:2-amino-4-hydroxy-6-hydroxymethyldihydropteridine diphosphokinase activity"/>
    <property type="evidence" value="ECO:0007669"/>
    <property type="project" value="UniProtKB-EC"/>
</dbReference>
<evidence type="ECO:0000256" key="1">
    <source>
        <dbReference type="ARBA" id="ARBA00005051"/>
    </source>
</evidence>
<evidence type="ECO:0000256" key="6">
    <source>
        <dbReference type="ARBA" id="ARBA00022741"/>
    </source>
</evidence>
<sequence length="189" mass="21475">MIKSTYSNQDQIHHICYIGLGSNLGDRLAYLRFAIEALSKIGQVRVSRLYASPPMGPQDQPDYLNAVVELVTTLSPLDLLDQLQSIELDAGRVRKRHWGERTLDLDLLLYDQVQIQHPRLNVPHVGLMERDFVLLPLLDVLRQATICEVRLSDLPCVQNPTALAISDLPDQNAIQKAWFHDQLFKVAEK</sequence>
<evidence type="ECO:0000256" key="11">
    <source>
        <dbReference type="ARBA" id="ARBA00029766"/>
    </source>
</evidence>
<evidence type="ECO:0000256" key="3">
    <source>
        <dbReference type="ARBA" id="ARBA00013253"/>
    </source>
</evidence>
<evidence type="ECO:0000256" key="7">
    <source>
        <dbReference type="ARBA" id="ARBA00022777"/>
    </source>
</evidence>
<keyword evidence="9" id="KW-0289">Folate biosynthesis</keyword>
<dbReference type="GO" id="GO:0016301">
    <property type="term" value="F:kinase activity"/>
    <property type="evidence" value="ECO:0007669"/>
    <property type="project" value="UniProtKB-KW"/>
</dbReference>
<evidence type="ECO:0000256" key="2">
    <source>
        <dbReference type="ARBA" id="ARBA00005810"/>
    </source>
</evidence>
<dbReference type="CDD" id="cd00483">
    <property type="entry name" value="HPPK"/>
    <property type="match status" value="1"/>
</dbReference>
<dbReference type="Proteomes" id="UP001139701">
    <property type="component" value="Unassembled WGS sequence"/>
</dbReference>
<keyword evidence="8" id="KW-0067">ATP-binding</keyword>
<organism evidence="14 15">
    <name type="scientific">Acinetobacter sedimenti</name>
    <dbReference type="NCBI Taxonomy" id="2919922"/>
    <lineage>
        <taxon>Bacteria</taxon>
        <taxon>Pseudomonadati</taxon>
        <taxon>Pseudomonadota</taxon>
        <taxon>Gammaproteobacteria</taxon>
        <taxon>Moraxellales</taxon>
        <taxon>Moraxellaceae</taxon>
        <taxon>Acinetobacter</taxon>
    </lineage>
</organism>
<protein>
    <recommendedName>
        <fullName evidence="4">2-amino-4-hydroxy-6-hydroxymethyldihydropteridine pyrophosphokinase</fullName>
        <ecNumber evidence="3">2.7.6.3</ecNumber>
    </recommendedName>
    <alternativeName>
        <fullName evidence="11">6-hydroxymethyl-7,8-dihydropterin pyrophosphokinase</fullName>
    </alternativeName>
    <alternativeName>
        <fullName evidence="12">7,8-dihydro-6-hydroxymethylpterin-pyrophosphokinase</fullName>
    </alternativeName>
</protein>
<comment type="function">
    <text evidence="10">Catalyzes the transfer of pyrophosphate from adenosine triphosphate (ATP) to 6-hydroxymethyl-7,8-dihydropterin, an enzymatic step in folate biosynthesis pathway.</text>
</comment>
<dbReference type="RefSeq" id="WP_241570699.1">
    <property type="nucleotide sequence ID" value="NZ_JAKUML010000004.1"/>
</dbReference>
<dbReference type="Pfam" id="PF01288">
    <property type="entry name" value="HPPK"/>
    <property type="match status" value="1"/>
</dbReference>
<evidence type="ECO:0000259" key="13">
    <source>
        <dbReference type="PROSITE" id="PS00794"/>
    </source>
</evidence>
<keyword evidence="15" id="KW-1185">Reference proteome</keyword>
<dbReference type="SUPFAM" id="SSF55083">
    <property type="entry name" value="6-hydroxymethyl-7,8-dihydropterin pyrophosphokinase, HPPK"/>
    <property type="match status" value="1"/>
</dbReference>
<dbReference type="Gene3D" id="3.30.70.560">
    <property type="entry name" value="7,8-Dihydro-6-hydroxymethylpterin-pyrophosphokinase HPPK"/>
    <property type="match status" value="1"/>
</dbReference>